<evidence type="ECO:0000313" key="1">
    <source>
        <dbReference type="EMBL" id="MFC4739863.1"/>
    </source>
</evidence>
<organism evidence="1 2">
    <name type="scientific">Flavobacterium ponti</name>
    <dbReference type="NCBI Taxonomy" id="665133"/>
    <lineage>
        <taxon>Bacteria</taxon>
        <taxon>Pseudomonadati</taxon>
        <taxon>Bacteroidota</taxon>
        <taxon>Flavobacteriia</taxon>
        <taxon>Flavobacteriales</taxon>
        <taxon>Flavobacteriaceae</taxon>
        <taxon>Flavobacterium</taxon>
    </lineage>
</organism>
<reference evidence="2" key="1">
    <citation type="journal article" date="2019" name="Int. J. Syst. Evol. Microbiol.">
        <title>The Global Catalogue of Microorganisms (GCM) 10K type strain sequencing project: providing services to taxonomists for standard genome sequencing and annotation.</title>
        <authorList>
            <consortium name="The Broad Institute Genomics Platform"/>
            <consortium name="The Broad Institute Genome Sequencing Center for Infectious Disease"/>
            <person name="Wu L."/>
            <person name="Ma J."/>
        </authorList>
    </citation>
    <scope>NUCLEOTIDE SEQUENCE [LARGE SCALE GENOMIC DNA]</scope>
    <source>
        <strain evidence="2">CCUG 50349</strain>
    </source>
</reference>
<evidence type="ECO:0008006" key="3">
    <source>
        <dbReference type="Google" id="ProtNLM"/>
    </source>
</evidence>
<proteinExistence type="predicted"/>
<name>A0ABV9P2M9_9FLAO</name>
<keyword evidence="2" id="KW-1185">Reference proteome</keyword>
<dbReference type="Proteomes" id="UP001595885">
    <property type="component" value="Unassembled WGS sequence"/>
</dbReference>
<protein>
    <recommendedName>
        <fullName evidence="3">Lipoprotein</fullName>
    </recommendedName>
</protein>
<evidence type="ECO:0000313" key="2">
    <source>
        <dbReference type="Proteomes" id="UP001595885"/>
    </source>
</evidence>
<sequence>MKLLFTIILSVFLAKGCSEYKDLEKVKMVYDANSRGYHKTIIIENKTFFVTNSRDEKPHEIKLSDAEWKSIADLFNKVDLSTYNQLEGPTQERFYDGKAPANLTITKGEVVYATKGFDHTIPPTQIKGLVDTILKLSEKK</sequence>
<accession>A0ABV9P2M9</accession>
<comment type="caution">
    <text evidence="1">The sequence shown here is derived from an EMBL/GenBank/DDBJ whole genome shotgun (WGS) entry which is preliminary data.</text>
</comment>
<dbReference type="EMBL" id="JBHSGW010000014">
    <property type="protein sequence ID" value="MFC4739863.1"/>
    <property type="molecule type" value="Genomic_DNA"/>
</dbReference>
<gene>
    <name evidence="1" type="ORF">ACFO3U_07640</name>
</gene>
<dbReference type="RefSeq" id="WP_379740111.1">
    <property type="nucleotide sequence ID" value="NZ_JBHSGW010000014.1"/>
</dbReference>